<dbReference type="Proteomes" id="UP000653275">
    <property type="component" value="Unassembled WGS sequence"/>
</dbReference>
<evidence type="ECO:0000313" key="2">
    <source>
        <dbReference type="EMBL" id="MBL5935460.1"/>
    </source>
</evidence>
<dbReference type="AlphaFoldDB" id="A0AAP2F2G6"/>
<name>A0AAP2F2G6_LELAM</name>
<protein>
    <submittedName>
        <fullName evidence="2">Uncharacterized protein</fullName>
    </submittedName>
</protein>
<evidence type="ECO:0000313" key="3">
    <source>
        <dbReference type="Proteomes" id="UP000653275"/>
    </source>
</evidence>
<feature type="region of interest" description="Disordered" evidence="1">
    <location>
        <begin position="1"/>
        <end position="23"/>
    </location>
</feature>
<comment type="caution">
    <text evidence="2">The sequence shown here is derived from an EMBL/GenBank/DDBJ whole genome shotgun (WGS) entry which is preliminary data.</text>
</comment>
<reference evidence="2" key="1">
    <citation type="submission" date="2020-12" db="EMBL/GenBank/DDBJ databases">
        <title>Draft genome sequence of Enterobacter spp., Lelliottia spp. and Serratia spp. isolated from drinking water reservoirs and lakes.</title>
        <authorList>
            <person name="Reitter C."/>
            <person name="Neuhaus K."/>
            <person name="Huegler M."/>
        </authorList>
    </citation>
    <scope>NUCLEOTIDE SEQUENCE</scope>
    <source>
        <strain evidence="2">TZW15</strain>
    </source>
</reference>
<evidence type="ECO:0000256" key="1">
    <source>
        <dbReference type="SAM" id="MobiDB-lite"/>
    </source>
</evidence>
<accession>A0AAP2F2G6</accession>
<proteinExistence type="predicted"/>
<sequence>MPYRHSGGQITNAPGAGNKKPRRMPGLGLKVLWWPVLNSGFSAYARQWQNMATGVQSLRISLRIHHNEKATHQSGICFNRP</sequence>
<dbReference type="EMBL" id="JAENMS010000006">
    <property type="protein sequence ID" value="MBL5935460.1"/>
    <property type="molecule type" value="Genomic_DNA"/>
</dbReference>
<organism evidence="2 3">
    <name type="scientific">Lelliottia amnigena</name>
    <name type="common">Enterobacter amnigenus</name>
    <dbReference type="NCBI Taxonomy" id="61646"/>
    <lineage>
        <taxon>Bacteria</taxon>
        <taxon>Pseudomonadati</taxon>
        <taxon>Pseudomonadota</taxon>
        <taxon>Gammaproteobacteria</taxon>
        <taxon>Enterobacterales</taxon>
        <taxon>Enterobacteriaceae</taxon>
        <taxon>Lelliottia</taxon>
    </lineage>
</organism>
<gene>
    <name evidence="2" type="ORF">I7V27_13530</name>
</gene>
<dbReference type="RefSeq" id="WP_202665961.1">
    <property type="nucleotide sequence ID" value="NZ_JAENMR010000006.1"/>
</dbReference>